<evidence type="ECO:0000313" key="8">
    <source>
        <dbReference type="Proteomes" id="UP000494216"/>
    </source>
</evidence>
<dbReference type="SUPFAM" id="SSF111283">
    <property type="entry name" value="Putative modulator of DNA gyrase, PmbA/TldD"/>
    <property type="match status" value="1"/>
</dbReference>
<evidence type="ECO:0000313" key="7">
    <source>
        <dbReference type="EMBL" id="CAA9891687.1"/>
    </source>
</evidence>
<comment type="similarity">
    <text evidence="1">Belongs to the peptidase U62 family.</text>
</comment>
<evidence type="ECO:0000259" key="5">
    <source>
        <dbReference type="Pfam" id="PF01523"/>
    </source>
</evidence>
<organism evidence="7 8">
    <name type="scientific">Candidatus Methylobacter favarea</name>
    <dbReference type="NCBI Taxonomy" id="2707345"/>
    <lineage>
        <taxon>Bacteria</taxon>
        <taxon>Pseudomonadati</taxon>
        <taxon>Pseudomonadota</taxon>
        <taxon>Gammaproteobacteria</taxon>
        <taxon>Methylococcales</taxon>
        <taxon>Methylococcaceae</taxon>
        <taxon>Methylobacter</taxon>
    </lineage>
</organism>
<dbReference type="GO" id="GO:0006508">
    <property type="term" value="P:proteolysis"/>
    <property type="evidence" value="ECO:0007669"/>
    <property type="project" value="UniProtKB-KW"/>
</dbReference>
<feature type="domain" description="Metalloprotease TldD/E C-terminal" evidence="6">
    <location>
        <begin position="242"/>
        <end position="458"/>
    </location>
</feature>
<sequence length="487" mass="53930">MSITNGVTALFHRVLSQISDPSIEWVGFRGLRKITTQYFVRDGLPDENDRNDTHGVMVEVLVNGQFGYAATARLTEEGMHRAVAEAKIQAQAAARFAVHEFSIAQRPRNVSTYQSDCLKPFSGISAADVYGELIRISSRLKISDRIVKTTAFIRTVETDLRFVTSNGSNASQQFSLITTDFEATARNGNIVQSRSDGGFRAKSYQGGWEFFLSDDLWMRVNQVAEQALELAFDSVECPDTTLDLVLKPDQMMLQIHETVGHPLELDRILGDERNFAGWSFVNTGDFGCLQYGSPLMNVTFDPTSKTQFASYGFDDTGVQAACEHLIKDGLLVRGLGGSESQLRSKLAGVANMRATSWNRPAIDRMANINLEPGNSSFDEILTDIKSGVLMESNRSWSIDDFRNKFQFGCEYGKLIENGRLTTTVRNPNYRGITLPFWHSLKKVGNASTVTQHGTPYCGKGEPHQIIGVGHTSPVCLFEQINVFGGAE</sequence>
<evidence type="ECO:0000256" key="3">
    <source>
        <dbReference type="ARBA" id="ARBA00022801"/>
    </source>
</evidence>
<dbReference type="PANTHER" id="PTHR30624:SF10">
    <property type="entry name" value="CONSERVED PROTEIN"/>
    <property type="match status" value="1"/>
</dbReference>
<dbReference type="RefSeq" id="WP_174626533.1">
    <property type="nucleotide sequence ID" value="NZ_CADCXN010000078.1"/>
</dbReference>
<dbReference type="Pfam" id="PF19289">
    <property type="entry name" value="PmbA_TldD_3rd"/>
    <property type="match status" value="1"/>
</dbReference>
<proteinExistence type="inferred from homology"/>
<dbReference type="AlphaFoldDB" id="A0A8S0Y6M3"/>
<dbReference type="InterPro" id="IPR036059">
    <property type="entry name" value="TldD/PmbA_sf"/>
</dbReference>
<dbReference type="GO" id="GO:0005829">
    <property type="term" value="C:cytosol"/>
    <property type="evidence" value="ECO:0007669"/>
    <property type="project" value="TreeGrafter"/>
</dbReference>
<gene>
    <name evidence="7" type="ORF">METHB2_480021</name>
</gene>
<dbReference type="GO" id="GO:0008237">
    <property type="term" value="F:metallopeptidase activity"/>
    <property type="evidence" value="ECO:0007669"/>
    <property type="project" value="UniProtKB-KW"/>
</dbReference>
<dbReference type="Proteomes" id="UP000494216">
    <property type="component" value="Unassembled WGS sequence"/>
</dbReference>
<dbReference type="Gene3D" id="3.30.2290.10">
    <property type="entry name" value="PmbA/TldD superfamily"/>
    <property type="match status" value="1"/>
</dbReference>
<dbReference type="EMBL" id="CADCXN010000078">
    <property type="protein sequence ID" value="CAA9891687.1"/>
    <property type="molecule type" value="Genomic_DNA"/>
</dbReference>
<evidence type="ECO:0000256" key="4">
    <source>
        <dbReference type="ARBA" id="ARBA00023049"/>
    </source>
</evidence>
<evidence type="ECO:0000256" key="1">
    <source>
        <dbReference type="ARBA" id="ARBA00005836"/>
    </source>
</evidence>
<keyword evidence="8" id="KW-1185">Reference proteome</keyword>
<keyword evidence="3" id="KW-0378">Hydrolase</keyword>
<dbReference type="InterPro" id="IPR051463">
    <property type="entry name" value="Peptidase_U62_metallo"/>
</dbReference>
<evidence type="ECO:0000256" key="2">
    <source>
        <dbReference type="ARBA" id="ARBA00022670"/>
    </source>
</evidence>
<feature type="domain" description="Metalloprotease TldD/E N-terminal" evidence="5">
    <location>
        <begin position="32"/>
        <end position="87"/>
    </location>
</feature>
<comment type="caution">
    <text evidence="7">The sequence shown here is derived from an EMBL/GenBank/DDBJ whole genome shotgun (WGS) entry which is preliminary data.</text>
</comment>
<keyword evidence="2 7" id="KW-0645">Protease</keyword>
<accession>A0A8S0Y6M3</accession>
<protein>
    <submittedName>
        <fullName evidence="7">Zn-dependent protease</fullName>
    </submittedName>
</protein>
<dbReference type="PANTHER" id="PTHR30624">
    <property type="entry name" value="UNCHARACTERIZED PROTEIN TLDD AND PMBA"/>
    <property type="match status" value="1"/>
</dbReference>
<dbReference type="Pfam" id="PF01523">
    <property type="entry name" value="PmbA_TldD_1st"/>
    <property type="match status" value="1"/>
</dbReference>
<name>A0A8S0Y6M3_9GAMM</name>
<reference evidence="7 8" key="1">
    <citation type="submission" date="2020-02" db="EMBL/GenBank/DDBJ databases">
        <authorList>
            <person name="Hogendoorn C."/>
        </authorList>
    </citation>
    <scope>NUCLEOTIDE SEQUENCE [LARGE SCALE GENOMIC DNA]</scope>
    <source>
        <strain evidence="7">METHB21</strain>
    </source>
</reference>
<evidence type="ECO:0000259" key="6">
    <source>
        <dbReference type="Pfam" id="PF19289"/>
    </source>
</evidence>
<dbReference type="InterPro" id="IPR045569">
    <property type="entry name" value="Metalloprtase-TldD/E_C"/>
</dbReference>
<dbReference type="InterPro" id="IPR035068">
    <property type="entry name" value="TldD/PmbA_N"/>
</dbReference>
<keyword evidence="4" id="KW-0482">Metalloprotease</keyword>
<dbReference type="InterPro" id="IPR002510">
    <property type="entry name" value="Metalloprtase-TldD/E_N"/>
</dbReference>